<sequence length="796" mass="89348">MPAASELDSWRPNAASSTTTATTNPTTHFLFMASTSSTPTDPSSSLPEDAAAKAANRRYEGLVGIRNKAVKGKGAWYWAHLEPVLIRNPDTNLPRAVKLKCSLCDSFFSASNPSRTASEHLKRGTCPNFASFLRPNPAAGSVSPQPISSLPSPSSTHNHRKRPSHLATPLNSVSLVDSSRYSDDVGGYSNMVLSQPPQQQQQLVLSGGKDDLGPLAMLEDSVKKLKSPKSSSFPSLSKDQMDSALELLTSWFYEVCGSVSFSSIEHPKFRAFLRQVGLPLLSRKDLCGPRLDDKFLQAKTETDARIKDAMFFQVACNGWKSKSCCNGEENCVKFSINLPNGTTLYQKTFLNGGSVSPKYAEEIMWEAVQETCGSGLQRCIGIVADRYKAKALRNLEIQYPWMVNLSCQVQEFASLTKDFGEDLQLFRSVTENCLKVAIFVNNQTQVRSRFQKYRMQELDYSGLLRVPSSKSDCQKDSVAVSVMLEDILTCARVLQMVFLDESYKTMFVEDAVAREIAGMIQSERFWNELEAVYSLVKLVRGMAQEIEAERPLVGQCLPLWEEVKVKLKDWCARFDVTYGQVEIIVEKRFMKSYHPAWSAAFILDPVYLMKDASGKYLPPFKCLTHEQEKDVDRVITRLVSREEAHVALMELMKWRSEGLDPLYAQAVQVKQRDPLTGKMRLANPQSSRLVWETCLSEYKTLGKVAVRLIFLHATSCGLNLSCMKWFSVHGNSKVCIEKAQKMMFIAAHAKLEKWDLQDEEEKDRELFCCEDAMLNEVFDDAPSVVPKLKASKSNQF</sequence>
<protein>
    <recommendedName>
        <fullName evidence="2">DUF7963 domain-containing protein</fullName>
    </recommendedName>
</protein>
<evidence type="ECO:0000313" key="3">
    <source>
        <dbReference type="EMBL" id="CAI0404357.1"/>
    </source>
</evidence>
<keyword evidence="4" id="KW-1185">Reference proteome</keyword>
<feature type="compositionally biased region" description="Low complexity" evidence="1">
    <location>
        <begin position="141"/>
        <end position="155"/>
    </location>
</feature>
<feature type="domain" description="DUF7963" evidence="2">
    <location>
        <begin position="48"/>
        <end position="129"/>
    </location>
</feature>
<evidence type="ECO:0000313" key="4">
    <source>
        <dbReference type="Proteomes" id="UP001154282"/>
    </source>
</evidence>
<dbReference type="AlphaFoldDB" id="A0AAV0J414"/>
<feature type="compositionally biased region" description="Low complexity" evidence="1">
    <location>
        <begin position="12"/>
        <end position="22"/>
    </location>
</feature>
<dbReference type="Pfam" id="PF25908">
    <property type="entry name" value="DUF7963"/>
    <property type="match status" value="1"/>
</dbReference>
<dbReference type="PANTHER" id="PTHR32166">
    <property type="entry name" value="OSJNBA0013A04.12 PROTEIN"/>
    <property type="match status" value="1"/>
</dbReference>
<comment type="caution">
    <text evidence="3">The sequence shown here is derived from an EMBL/GenBank/DDBJ whole genome shotgun (WGS) entry which is preliminary data.</text>
</comment>
<reference evidence="3" key="1">
    <citation type="submission" date="2022-08" db="EMBL/GenBank/DDBJ databases">
        <authorList>
            <person name="Gutierrez-Valencia J."/>
        </authorList>
    </citation>
    <scope>NUCLEOTIDE SEQUENCE</scope>
</reference>
<accession>A0AAV0J414</accession>
<dbReference type="EMBL" id="CAMGYJ010000004">
    <property type="protein sequence ID" value="CAI0404357.1"/>
    <property type="molecule type" value="Genomic_DNA"/>
</dbReference>
<feature type="region of interest" description="Disordered" evidence="1">
    <location>
        <begin position="1"/>
        <end position="22"/>
    </location>
</feature>
<dbReference type="InterPro" id="IPR012337">
    <property type="entry name" value="RNaseH-like_sf"/>
</dbReference>
<dbReference type="Proteomes" id="UP001154282">
    <property type="component" value="Unassembled WGS sequence"/>
</dbReference>
<proteinExistence type="predicted"/>
<name>A0AAV0J414_9ROSI</name>
<gene>
    <name evidence="3" type="ORF">LITE_LOCUS12422</name>
</gene>
<dbReference type="SUPFAM" id="SSF53098">
    <property type="entry name" value="Ribonuclease H-like"/>
    <property type="match status" value="1"/>
</dbReference>
<feature type="region of interest" description="Disordered" evidence="1">
    <location>
        <begin position="137"/>
        <end position="169"/>
    </location>
</feature>
<organism evidence="3 4">
    <name type="scientific">Linum tenue</name>
    <dbReference type="NCBI Taxonomy" id="586396"/>
    <lineage>
        <taxon>Eukaryota</taxon>
        <taxon>Viridiplantae</taxon>
        <taxon>Streptophyta</taxon>
        <taxon>Embryophyta</taxon>
        <taxon>Tracheophyta</taxon>
        <taxon>Spermatophyta</taxon>
        <taxon>Magnoliopsida</taxon>
        <taxon>eudicotyledons</taxon>
        <taxon>Gunneridae</taxon>
        <taxon>Pentapetalae</taxon>
        <taxon>rosids</taxon>
        <taxon>fabids</taxon>
        <taxon>Malpighiales</taxon>
        <taxon>Linaceae</taxon>
        <taxon>Linum</taxon>
    </lineage>
</organism>
<dbReference type="PANTHER" id="PTHR32166:SF115">
    <property type="entry name" value="DUF659 DOMAIN-CONTAINING PROTEIN"/>
    <property type="match status" value="1"/>
</dbReference>
<evidence type="ECO:0000256" key="1">
    <source>
        <dbReference type="SAM" id="MobiDB-lite"/>
    </source>
</evidence>
<evidence type="ECO:0000259" key="2">
    <source>
        <dbReference type="Pfam" id="PF25908"/>
    </source>
</evidence>
<dbReference type="InterPro" id="IPR058269">
    <property type="entry name" value="DUF7963"/>
</dbReference>